<evidence type="ECO:0000313" key="7">
    <source>
        <dbReference type="Proteomes" id="UP001152798"/>
    </source>
</evidence>
<dbReference type="OrthoDB" id="6598923at2759"/>
<dbReference type="InterPro" id="IPR006201">
    <property type="entry name" value="Neur_channel"/>
</dbReference>
<dbReference type="InterPro" id="IPR022041">
    <property type="entry name" value="Methyltransf_FA"/>
</dbReference>
<keyword evidence="1" id="KW-0175">Coiled coil</keyword>
<evidence type="ECO:0000259" key="3">
    <source>
        <dbReference type="Pfam" id="PF02931"/>
    </source>
</evidence>
<gene>
    <name evidence="6" type="ORF">NEZAVI_LOCUS10674</name>
</gene>
<reference evidence="6" key="1">
    <citation type="submission" date="2022-01" db="EMBL/GenBank/DDBJ databases">
        <authorList>
            <person name="King R."/>
        </authorList>
    </citation>
    <scope>NUCLEOTIDE SEQUENCE</scope>
</reference>
<dbReference type="CDD" id="cd18989">
    <property type="entry name" value="LGIC_ECD_cation"/>
    <property type="match status" value="1"/>
</dbReference>
<feature type="domain" description="Farnesoic acid O-methyl transferase" evidence="4">
    <location>
        <begin position="31"/>
        <end position="174"/>
    </location>
</feature>
<evidence type="ECO:0000256" key="1">
    <source>
        <dbReference type="ARBA" id="ARBA00023054"/>
    </source>
</evidence>
<name>A0A9P0MNR1_NEZVI</name>
<dbReference type="AlphaFoldDB" id="A0A9P0MNR1"/>
<organism evidence="6 7">
    <name type="scientific">Nezara viridula</name>
    <name type="common">Southern green stink bug</name>
    <name type="synonym">Cimex viridulus</name>
    <dbReference type="NCBI Taxonomy" id="85310"/>
    <lineage>
        <taxon>Eukaryota</taxon>
        <taxon>Metazoa</taxon>
        <taxon>Ecdysozoa</taxon>
        <taxon>Arthropoda</taxon>
        <taxon>Hexapoda</taxon>
        <taxon>Insecta</taxon>
        <taxon>Pterygota</taxon>
        <taxon>Neoptera</taxon>
        <taxon>Paraneoptera</taxon>
        <taxon>Hemiptera</taxon>
        <taxon>Heteroptera</taxon>
        <taxon>Panheteroptera</taxon>
        <taxon>Pentatomomorpha</taxon>
        <taxon>Pentatomoidea</taxon>
        <taxon>Pentatomidae</taxon>
        <taxon>Pentatominae</taxon>
        <taxon>Nezara</taxon>
    </lineage>
</organism>
<proteinExistence type="predicted"/>
<dbReference type="Gene3D" id="2.70.170.10">
    <property type="entry name" value="Neurotransmitter-gated ion-channel ligand-binding domain"/>
    <property type="match status" value="1"/>
</dbReference>
<dbReference type="InterPro" id="IPR036734">
    <property type="entry name" value="Neur_chan_lig-bd_sf"/>
</dbReference>
<dbReference type="GO" id="GO:0005634">
    <property type="term" value="C:nucleus"/>
    <property type="evidence" value="ECO:0007669"/>
    <property type="project" value="TreeGrafter"/>
</dbReference>
<feature type="non-terminal residue" evidence="6">
    <location>
        <position position="655"/>
    </location>
</feature>
<dbReference type="GO" id="GO:0016020">
    <property type="term" value="C:membrane"/>
    <property type="evidence" value="ECO:0007669"/>
    <property type="project" value="InterPro"/>
</dbReference>
<sequence length="655" mass="75498">MSVKLLVTFLLSVKFSLGALEDPDANCQNVYTYGYGYRKFYNLPQSSFQNGKIVFNFSLAAVSNGHVLFSEQTNVYFAYEVVLGAGGNEFSEIRKYNRHKMEPKTHLLTKNILSQMQPKNFSVAIKDSIVSVYYMNNNKWYLLMAWEDSSPLFVKYISFSSWTSVSGKWLFDCKGATAVPEQITPLKKLRKQLLASYDPYAVPASDIDKMTIDTSIELQYISLDAKKSILTTHGKFYFTWFDPKLQWNPMDFGNLSSITLLHREIWLPDFILYNSEDDGSSPMERAVIRIYNNGTVSWSPEAKLTTWCGLDLKNWPFDDHTCNVSLGLHSHPDHVSVSLSSKNVKPELILKDLEWKIVSLIGETSTIVNPWNYDESSEVPKAFTITVRLKRQVEMHLYAFVLKAELSRKQEEVKNIKGTNSYVKLPPKPKVPVKKNIGVEDRDKRDAELDVEEIDLLKKSKEVLAVKSKLYDELQKGNIVPDEKQQVYLVDFKNKETPDLPSCSGDFESTQVSEHDNDYEADDYSEDIDDNEWVEYTDCLGRTRKCHKSDLAAMKDIDRKMTQDVKDRNPTVIAEETIKDRPPELLSSDMEREMFRKKWEEQEKELLKKADIHYEDVLFDENFDINDAQQSGRPHEIETSNIKATVDQNLTQSMR</sequence>
<evidence type="ECO:0000256" key="2">
    <source>
        <dbReference type="SAM" id="SignalP"/>
    </source>
</evidence>
<evidence type="ECO:0000313" key="6">
    <source>
        <dbReference type="EMBL" id="CAH1401708.1"/>
    </source>
</evidence>
<feature type="domain" description="CCDC174 alpha/beta GRSR" evidence="5">
    <location>
        <begin position="533"/>
        <end position="561"/>
    </location>
</feature>
<dbReference type="GO" id="GO:0004888">
    <property type="term" value="F:transmembrane signaling receptor activity"/>
    <property type="evidence" value="ECO:0007669"/>
    <property type="project" value="InterPro"/>
</dbReference>
<accession>A0A9P0MNR1</accession>
<dbReference type="EMBL" id="OV725081">
    <property type="protein sequence ID" value="CAH1401708.1"/>
    <property type="molecule type" value="Genomic_DNA"/>
</dbReference>
<dbReference type="GO" id="GO:0005230">
    <property type="term" value="F:extracellular ligand-gated monoatomic ion channel activity"/>
    <property type="evidence" value="ECO:0007669"/>
    <property type="project" value="InterPro"/>
</dbReference>
<dbReference type="InterPro" id="IPR057464">
    <property type="entry name" value="CCDC174_GRSR"/>
</dbReference>
<dbReference type="Pfam" id="PF25449">
    <property type="entry name" value="CCDC174_GRSR"/>
    <property type="match status" value="1"/>
</dbReference>
<dbReference type="PRINTS" id="PR00252">
    <property type="entry name" value="NRIONCHANNEL"/>
</dbReference>
<evidence type="ECO:0000259" key="4">
    <source>
        <dbReference type="Pfam" id="PF12248"/>
    </source>
</evidence>
<keyword evidence="7" id="KW-1185">Reference proteome</keyword>
<dbReference type="Pfam" id="PF02931">
    <property type="entry name" value="Neur_chan_LBD"/>
    <property type="match status" value="1"/>
</dbReference>
<dbReference type="Pfam" id="PF12248">
    <property type="entry name" value="Methyltransf_FA"/>
    <property type="match status" value="1"/>
</dbReference>
<evidence type="ECO:0000259" key="5">
    <source>
        <dbReference type="Pfam" id="PF25449"/>
    </source>
</evidence>
<feature type="chain" id="PRO_5040274195" evidence="2">
    <location>
        <begin position="19"/>
        <end position="655"/>
    </location>
</feature>
<dbReference type="PANTHER" id="PTHR15885:SF1">
    <property type="entry name" value="COILED-COIL DOMAIN-CONTAINING PROTEIN 174"/>
    <property type="match status" value="1"/>
</dbReference>
<dbReference type="InterPro" id="IPR006202">
    <property type="entry name" value="Neur_chan_lig-bd"/>
</dbReference>
<feature type="domain" description="Neurotransmitter-gated ion-channel ligand-binding" evidence="3">
    <location>
        <begin position="187"/>
        <end position="392"/>
    </location>
</feature>
<dbReference type="InterPro" id="IPR025066">
    <property type="entry name" value="CCDC174-like"/>
</dbReference>
<protein>
    <submittedName>
        <fullName evidence="6">Uncharacterized protein</fullName>
    </submittedName>
</protein>
<dbReference type="Proteomes" id="UP001152798">
    <property type="component" value="Chromosome 5"/>
</dbReference>
<feature type="signal peptide" evidence="2">
    <location>
        <begin position="1"/>
        <end position="18"/>
    </location>
</feature>
<dbReference type="SUPFAM" id="SSF63712">
    <property type="entry name" value="Nicotinic receptor ligand binding domain-like"/>
    <property type="match status" value="1"/>
</dbReference>
<dbReference type="PANTHER" id="PTHR15885">
    <property type="entry name" value="COILED-COIL DOMAIN-CONTAINING PROTEIN 174"/>
    <property type="match status" value="1"/>
</dbReference>
<keyword evidence="2" id="KW-0732">Signal</keyword>